<dbReference type="AlphaFoldDB" id="A0AAP8MEM0"/>
<organism evidence="1 2">
    <name type="scientific">Halioglobus japonicus</name>
    <dbReference type="NCBI Taxonomy" id="930805"/>
    <lineage>
        <taxon>Bacteria</taxon>
        <taxon>Pseudomonadati</taxon>
        <taxon>Pseudomonadota</taxon>
        <taxon>Gammaproteobacteria</taxon>
        <taxon>Cellvibrionales</taxon>
        <taxon>Halieaceae</taxon>
        <taxon>Halioglobus</taxon>
    </lineage>
</organism>
<dbReference type="Proteomes" id="UP000235162">
    <property type="component" value="Unassembled WGS sequence"/>
</dbReference>
<protein>
    <submittedName>
        <fullName evidence="1">Uncharacterized protein</fullName>
    </submittedName>
</protein>
<dbReference type="RefSeq" id="WP_066058446.1">
    <property type="nucleotide sequence ID" value="NZ_BMYL01000002.1"/>
</dbReference>
<evidence type="ECO:0000313" key="2">
    <source>
        <dbReference type="Proteomes" id="UP000235162"/>
    </source>
</evidence>
<name>A0AAP8MEM0_9GAMM</name>
<proteinExistence type="predicted"/>
<evidence type="ECO:0000313" key="1">
    <source>
        <dbReference type="EMBL" id="PLW86397.1"/>
    </source>
</evidence>
<reference evidence="1 2" key="1">
    <citation type="submission" date="2018-01" db="EMBL/GenBank/DDBJ databases">
        <title>The draft genome sequence of Halioglobus japonicus S1-36.</title>
        <authorList>
            <person name="Du Z.-J."/>
            <person name="Shi M.-J."/>
        </authorList>
    </citation>
    <scope>NUCLEOTIDE SEQUENCE [LARGE SCALE GENOMIC DNA]</scope>
    <source>
        <strain evidence="1 2">S1-36</strain>
    </source>
</reference>
<accession>A0AAP8MEM0</accession>
<dbReference type="PROSITE" id="PS51257">
    <property type="entry name" value="PROKAR_LIPOPROTEIN"/>
    <property type="match status" value="1"/>
</dbReference>
<comment type="caution">
    <text evidence="1">The sequence shown here is derived from an EMBL/GenBank/DDBJ whole genome shotgun (WGS) entry which is preliminary data.</text>
</comment>
<dbReference type="EMBL" id="PKUR01000002">
    <property type="protein sequence ID" value="PLW86397.1"/>
    <property type="molecule type" value="Genomic_DNA"/>
</dbReference>
<sequence>MKQCIYCLMIFVTLLTGCSEPVGPESQIRANIIAMEDALSERSPGDFLEHLSASFIGGKQNRGDLTREDAKRLLGVYFLRYRNVDVLVSQVNVELDPYEEALATSSATVALAGGRGLIPDSARLYQVSGQWQNFDGTWKLTRLNWE</sequence>
<gene>
    <name evidence="1" type="ORF">C0029_08215</name>
</gene>
<keyword evidence="2" id="KW-1185">Reference proteome</keyword>